<evidence type="ECO:0000256" key="6">
    <source>
        <dbReference type="SAM" id="Phobius"/>
    </source>
</evidence>
<reference evidence="7 8" key="1">
    <citation type="submission" date="2017-02" db="EMBL/GenBank/DDBJ databases">
        <title>Draft genome sequence of Moraxella porci CCUG 54912T type strain.</title>
        <authorList>
            <person name="Salva-Serra F."/>
            <person name="Engstrom-Jakobsson H."/>
            <person name="Thorell K."/>
            <person name="Jaen-Luchoro D."/>
            <person name="Gonzales-Siles L."/>
            <person name="Karlsson R."/>
            <person name="Yazdan S."/>
            <person name="Boulund F."/>
            <person name="Johnning A."/>
            <person name="Engstrand L."/>
            <person name="Kristiansson E."/>
            <person name="Moore E."/>
        </authorList>
    </citation>
    <scope>NUCLEOTIDE SEQUENCE [LARGE SCALE GENOMIC DNA]</scope>
    <source>
        <strain evidence="7 8">CCUG 54912</strain>
    </source>
</reference>
<feature type="transmembrane region" description="Helical" evidence="6">
    <location>
        <begin position="214"/>
        <end position="236"/>
    </location>
</feature>
<feature type="transmembrane region" description="Helical" evidence="6">
    <location>
        <begin position="70"/>
        <end position="92"/>
    </location>
</feature>
<evidence type="ECO:0000313" key="8">
    <source>
        <dbReference type="Proteomes" id="UP000190683"/>
    </source>
</evidence>
<dbReference type="PANTHER" id="PTHR10010:SF46">
    <property type="entry name" value="SODIUM-DEPENDENT PHOSPHATE TRANSPORT PROTEIN 2B"/>
    <property type="match status" value="1"/>
</dbReference>
<evidence type="ECO:0000256" key="4">
    <source>
        <dbReference type="ARBA" id="ARBA00022989"/>
    </source>
</evidence>
<sequence length="521" mass="56050">MQQIIIQLSGGIGLFLLGMSLMTDSLKAMAGESLRQWLGRFTGSPFKAMMSGIGFTLVVQSSTATTLATIGFVSAGVLSFTQAIGVIIGANIGTTSTGWMVALLGLKFSVSMIALPMVGIGAMMKLLGQDRMALLGLCLAGFGLLFIGIDFLQSAMAGFAEQVDLAQWSNDGLMTRLILVLIGIVMTILLQSSSAAITATLAALAGGAIDLPQALALVIGQNIGTVATAVLAAIGATVSAKRTAAVHVVFNVVTAVAAFFVLMPVTIWQVRDGVLADWDNVLIIALFHTAFSMMGAMIFMPFTRRFQALLERLIPERIDASNTHYLDESLFSMPAVAIGAAKEALCRTAADTFHQFTKACRGEMAGQQIDTLPLDDCLIKVDDYLQKMPVPQSQTDQERLMALLQLVVYIRVIREDLANSAFIDVLRGDFDENLAAAMVQFEALTAYLNAMPKRLPPEFVTQFVAFGDDMKAQKIDVRLSIIEHSAHTQHSASDALNLIVARRWLDRLVKHTAKMVILLGK</sequence>
<feature type="transmembrane region" description="Helical" evidence="6">
    <location>
        <begin position="6"/>
        <end position="26"/>
    </location>
</feature>
<proteinExistence type="predicted"/>
<dbReference type="GO" id="GO:0005886">
    <property type="term" value="C:plasma membrane"/>
    <property type="evidence" value="ECO:0007669"/>
    <property type="project" value="UniProtKB-SubCell"/>
</dbReference>
<dbReference type="Pfam" id="PF02690">
    <property type="entry name" value="Na_Pi_cotrans"/>
    <property type="match status" value="2"/>
</dbReference>
<keyword evidence="3 6" id="KW-0812">Transmembrane</keyword>
<dbReference type="EMBL" id="MUYV01000005">
    <property type="protein sequence ID" value="OOS25281.1"/>
    <property type="molecule type" value="Genomic_DNA"/>
</dbReference>
<comment type="subcellular location">
    <subcellularLocation>
        <location evidence="1">Cell membrane</location>
        <topology evidence="1">Multi-pass membrane protein</topology>
    </subcellularLocation>
</comment>
<dbReference type="AlphaFoldDB" id="A0A1T0CT15"/>
<feature type="transmembrane region" description="Helical" evidence="6">
    <location>
        <begin position="173"/>
        <end position="202"/>
    </location>
</feature>
<evidence type="ECO:0000256" key="3">
    <source>
        <dbReference type="ARBA" id="ARBA00022692"/>
    </source>
</evidence>
<name>A0A1T0CT15_9GAMM</name>
<keyword evidence="8" id="KW-1185">Reference proteome</keyword>
<accession>A0A1T0CT15</accession>
<gene>
    <name evidence="7" type="ORF">B0681_04435</name>
</gene>
<keyword evidence="2" id="KW-1003">Cell membrane</keyword>
<dbReference type="NCBIfam" id="TIGR00704">
    <property type="entry name" value="NaPi_cotrn_rel"/>
    <property type="match status" value="1"/>
</dbReference>
<evidence type="ECO:0000256" key="1">
    <source>
        <dbReference type="ARBA" id="ARBA00004651"/>
    </source>
</evidence>
<dbReference type="RefSeq" id="WP_078317550.1">
    <property type="nucleotide sequence ID" value="NZ_MUYV01000005.1"/>
</dbReference>
<dbReference type="Proteomes" id="UP000190683">
    <property type="component" value="Unassembled WGS sequence"/>
</dbReference>
<evidence type="ECO:0000256" key="5">
    <source>
        <dbReference type="ARBA" id="ARBA00023136"/>
    </source>
</evidence>
<keyword evidence="4 6" id="KW-1133">Transmembrane helix</keyword>
<comment type="caution">
    <text evidence="7">The sequence shown here is derived from an EMBL/GenBank/DDBJ whole genome shotgun (WGS) entry which is preliminary data.</text>
</comment>
<feature type="transmembrane region" description="Helical" evidence="6">
    <location>
        <begin position="99"/>
        <end position="120"/>
    </location>
</feature>
<feature type="transmembrane region" description="Helical" evidence="6">
    <location>
        <begin position="248"/>
        <end position="269"/>
    </location>
</feature>
<dbReference type="NCBIfam" id="NF037997">
    <property type="entry name" value="Na_Pi_symport"/>
    <property type="match status" value="1"/>
</dbReference>
<evidence type="ECO:0000313" key="7">
    <source>
        <dbReference type="EMBL" id="OOS25281.1"/>
    </source>
</evidence>
<dbReference type="PANTHER" id="PTHR10010">
    <property type="entry name" value="SOLUTE CARRIER FAMILY 34 SODIUM PHOSPHATE , MEMBER 2-RELATED"/>
    <property type="match status" value="1"/>
</dbReference>
<dbReference type="GO" id="GO:0044341">
    <property type="term" value="P:sodium-dependent phosphate transport"/>
    <property type="evidence" value="ECO:0007669"/>
    <property type="project" value="InterPro"/>
</dbReference>
<organism evidence="7 8">
    <name type="scientific">Moraxella porci DSM 25326</name>
    <dbReference type="NCBI Taxonomy" id="573983"/>
    <lineage>
        <taxon>Bacteria</taxon>
        <taxon>Pseudomonadati</taxon>
        <taxon>Pseudomonadota</taxon>
        <taxon>Gammaproteobacteria</taxon>
        <taxon>Moraxellales</taxon>
        <taxon>Moraxellaceae</taxon>
        <taxon>Moraxella</taxon>
    </lineage>
</organism>
<dbReference type="STRING" id="573983.B0681_04435"/>
<feature type="transmembrane region" description="Helical" evidence="6">
    <location>
        <begin position="281"/>
        <end position="302"/>
    </location>
</feature>
<feature type="transmembrane region" description="Helical" evidence="6">
    <location>
        <begin position="132"/>
        <end position="152"/>
    </location>
</feature>
<keyword evidence="5 6" id="KW-0472">Membrane</keyword>
<dbReference type="InterPro" id="IPR003841">
    <property type="entry name" value="Na/Pi_transpt"/>
</dbReference>
<dbReference type="GO" id="GO:0005436">
    <property type="term" value="F:sodium:phosphate symporter activity"/>
    <property type="evidence" value="ECO:0007669"/>
    <property type="project" value="InterPro"/>
</dbReference>
<feature type="transmembrane region" description="Helical" evidence="6">
    <location>
        <begin position="46"/>
        <end position="64"/>
    </location>
</feature>
<dbReference type="InterPro" id="IPR004633">
    <property type="entry name" value="NaPi_cotrn-rel/YqeW-like"/>
</dbReference>
<protein>
    <submittedName>
        <fullName evidence="7">Na/Pi cotransporter</fullName>
    </submittedName>
</protein>
<evidence type="ECO:0000256" key="2">
    <source>
        <dbReference type="ARBA" id="ARBA00022475"/>
    </source>
</evidence>